<evidence type="ECO:0000313" key="3">
    <source>
        <dbReference type="Proteomes" id="UP000887540"/>
    </source>
</evidence>
<keyword evidence="1" id="KW-0175">Coiled coil</keyword>
<feature type="coiled-coil region" evidence="1">
    <location>
        <begin position="90"/>
        <end position="117"/>
    </location>
</feature>
<reference evidence="4" key="1">
    <citation type="submission" date="2022-11" db="UniProtKB">
        <authorList>
            <consortium name="WormBaseParasite"/>
        </authorList>
    </citation>
    <scope>IDENTIFICATION</scope>
</reference>
<evidence type="ECO:0000313" key="4">
    <source>
        <dbReference type="WBParaSite" id="ACRNAN_scaffold18902.g32889.t1"/>
    </source>
</evidence>
<dbReference type="AlphaFoldDB" id="A0A914D4Q5"/>
<name>A0A914D4Q5_9BILA</name>
<accession>A0A914D4Q5</accession>
<dbReference type="WBParaSite" id="ACRNAN_scaffold18902.g32889.t1">
    <property type="protein sequence ID" value="ACRNAN_scaffold18902.g32889.t1"/>
    <property type="gene ID" value="ACRNAN_scaffold18902.g32889"/>
</dbReference>
<keyword evidence="3" id="KW-1185">Reference proteome</keyword>
<proteinExistence type="predicted"/>
<sequence>MDGQFDSPGYCAQLCAVSAVEESTKQIIDFAAVHKRETENSSGKMELEGVKRCLSAIEERVAVNHITVDKHLQVVAYLQAQNKKVHFDPWHRLKSLKKELQNTIKRLEDEREKAEMKELCRRLITHIYSSIERAEGDSQACQELVFSFFLHVQNIHRWPRKRKFMELIPSEEVKVCPRWKKEKFEVIAECPHITEQTHPDSNHEPISPESKWYKVLLASVSKTAFMNDLDKMKIENMTSFVENFHSVCIKYRPKRVYFPKKGFIQRTMLAAIAYNENRMAEMRGERRISGVYPKFSKARGENVYKVQKTPVIQKWKMEIVDKTIERKQDFGKGNPREPDDEDDYEEMDIVLNRFDELLVFSDTDDDME</sequence>
<dbReference type="Proteomes" id="UP000887540">
    <property type="component" value="Unplaced"/>
</dbReference>
<feature type="region of interest" description="Disordered" evidence="2">
    <location>
        <begin position="326"/>
        <end position="345"/>
    </location>
</feature>
<protein>
    <submittedName>
        <fullName evidence="4">Uncharacterized protein</fullName>
    </submittedName>
</protein>
<evidence type="ECO:0000256" key="1">
    <source>
        <dbReference type="SAM" id="Coils"/>
    </source>
</evidence>
<evidence type="ECO:0000256" key="2">
    <source>
        <dbReference type="SAM" id="MobiDB-lite"/>
    </source>
</evidence>
<organism evidence="3 4">
    <name type="scientific">Acrobeloides nanus</name>
    <dbReference type="NCBI Taxonomy" id="290746"/>
    <lineage>
        <taxon>Eukaryota</taxon>
        <taxon>Metazoa</taxon>
        <taxon>Ecdysozoa</taxon>
        <taxon>Nematoda</taxon>
        <taxon>Chromadorea</taxon>
        <taxon>Rhabditida</taxon>
        <taxon>Tylenchina</taxon>
        <taxon>Cephalobomorpha</taxon>
        <taxon>Cephaloboidea</taxon>
        <taxon>Cephalobidae</taxon>
        <taxon>Acrobeloides</taxon>
    </lineage>
</organism>
<dbReference type="PANTHER" id="PTHR31751:SF42">
    <property type="entry name" value="PROTEIN CBG10204"/>
    <property type="match status" value="1"/>
</dbReference>
<feature type="compositionally biased region" description="Basic and acidic residues" evidence="2">
    <location>
        <begin position="326"/>
        <end position="337"/>
    </location>
</feature>
<dbReference type="PANTHER" id="PTHR31751">
    <property type="entry name" value="SI:CH211-108C17.2-RELATED-RELATED"/>
    <property type="match status" value="1"/>
</dbReference>